<feature type="region of interest" description="Disordered" evidence="1">
    <location>
        <begin position="1"/>
        <end position="92"/>
    </location>
</feature>
<protein>
    <submittedName>
        <fullName evidence="2">Uncharacterized protein</fullName>
    </submittedName>
</protein>
<gene>
    <name evidence="2" type="ORF">M768_18580</name>
</gene>
<comment type="caution">
    <text evidence="2">The sequence shown here is derived from an EMBL/GenBank/DDBJ whole genome shotgun (WGS) entry which is preliminary data.</text>
</comment>
<organism evidence="2 3">
    <name type="scientific">Cellulosimicrobium cellulans F16</name>
    <dbReference type="NCBI Taxonomy" id="1350482"/>
    <lineage>
        <taxon>Bacteria</taxon>
        <taxon>Bacillati</taxon>
        <taxon>Actinomycetota</taxon>
        <taxon>Actinomycetes</taxon>
        <taxon>Micrococcales</taxon>
        <taxon>Promicromonosporaceae</taxon>
        <taxon>Cellulosimicrobium</taxon>
    </lineage>
</organism>
<reference evidence="2 3" key="1">
    <citation type="journal article" date="2015" name="Sci. Rep.">
        <title>Functional and structural properties of a novel cellulosome-like multienzyme complex: efficient glycoside hydrolysis of water-insoluble 7-xylosyl-10-deacetylpaclitaxel.</title>
        <authorList>
            <person name="Dou T.Y."/>
            <person name="Luan H.W."/>
            <person name="Ge G.B."/>
            <person name="Dong M.M."/>
            <person name="Zou H.F."/>
            <person name="He Y.Q."/>
            <person name="Cui P."/>
            <person name="Wang J.Y."/>
            <person name="Hao D.C."/>
            <person name="Yang S.L."/>
            <person name="Yang L."/>
        </authorList>
    </citation>
    <scope>NUCLEOTIDE SEQUENCE [LARGE SCALE GENOMIC DNA]</scope>
    <source>
        <strain evidence="2 3">F16</strain>
    </source>
</reference>
<dbReference type="Proteomes" id="UP000037387">
    <property type="component" value="Unassembled WGS sequence"/>
</dbReference>
<evidence type="ECO:0000313" key="3">
    <source>
        <dbReference type="Proteomes" id="UP000037387"/>
    </source>
</evidence>
<keyword evidence="3" id="KW-1185">Reference proteome</keyword>
<evidence type="ECO:0000256" key="1">
    <source>
        <dbReference type="SAM" id="MobiDB-lite"/>
    </source>
</evidence>
<accession>A0A0M0F1Z4</accession>
<sequence length="92" mass="9705">MPPWTGMSSRRGHPIATISARAPDAAASGSGPKNAATAMPAARHAVTTARVERSTRSAPRSGVAGGRRVVQHASECRRVSRPTAYRPRHARP</sequence>
<evidence type="ECO:0000313" key="2">
    <source>
        <dbReference type="EMBL" id="KON71508.1"/>
    </source>
</evidence>
<proteinExistence type="predicted"/>
<dbReference type="EMBL" id="ATNL01000015">
    <property type="protein sequence ID" value="KON71508.1"/>
    <property type="molecule type" value="Genomic_DNA"/>
</dbReference>
<name>A0A0M0F1Z4_CELCE</name>
<dbReference type="AlphaFoldDB" id="A0A0M0F1Z4"/>